<keyword evidence="2" id="KW-0472">Membrane</keyword>
<feature type="region of interest" description="Disordered" evidence="1">
    <location>
        <begin position="79"/>
        <end position="124"/>
    </location>
</feature>
<protein>
    <submittedName>
        <fullName evidence="3">Uncharacterized protein</fullName>
    </submittedName>
</protein>
<dbReference type="OrthoDB" id="4492972at2759"/>
<proteinExistence type="predicted"/>
<evidence type="ECO:0000256" key="1">
    <source>
        <dbReference type="SAM" id="MobiDB-lite"/>
    </source>
</evidence>
<dbReference type="Proteomes" id="UP000053831">
    <property type="component" value="Unassembled WGS sequence"/>
</dbReference>
<feature type="transmembrane region" description="Helical" evidence="2">
    <location>
        <begin position="34"/>
        <end position="58"/>
    </location>
</feature>
<keyword evidence="2" id="KW-0812">Transmembrane</keyword>
<feature type="region of interest" description="Disordered" evidence="1">
    <location>
        <begin position="208"/>
        <end position="269"/>
    </location>
</feature>
<comment type="caution">
    <text evidence="3">The sequence shown here is derived from an EMBL/GenBank/DDBJ whole genome shotgun (WGS) entry which is preliminary data.</text>
</comment>
<keyword evidence="2" id="KW-1133">Transmembrane helix</keyword>
<gene>
    <name evidence="3" type="ORF">ESCO_005197</name>
</gene>
<organism evidence="3 4">
    <name type="scientific">Escovopsis weberi</name>
    <dbReference type="NCBI Taxonomy" id="150374"/>
    <lineage>
        <taxon>Eukaryota</taxon>
        <taxon>Fungi</taxon>
        <taxon>Dikarya</taxon>
        <taxon>Ascomycota</taxon>
        <taxon>Pezizomycotina</taxon>
        <taxon>Sordariomycetes</taxon>
        <taxon>Hypocreomycetidae</taxon>
        <taxon>Hypocreales</taxon>
        <taxon>Hypocreaceae</taxon>
        <taxon>Escovopsis</taxon>
    </lineage>
</organism>
<evidence type="ECO:0000313" key="3">
    <source>
        <dbReference type="EMBL" id="KOS21385.1"/>
    </source>
</evidence>
<feature type="compositionally biased region" description="Basic residues" evidence="1">
    <location>
        <begin position="208"/>
        <end position="219"/>
    </location>
</feature>
<name>A0A0M9VVV8_ESCWE</name>
<evidence type="ECO:0000313" key="4">
    <source>
        <dbReference type="Proteomes" id="UP000053831"/>
    </source>
</evidence>
<evidence type="ECO:0000256" key="2">
    <source>
        <dbReference type="SAM" id="Phobius"/>
    </source>
</evidence>
<sequence>MGLLNPVYAVFIPFIFGITIPLAIVAGITSTVAFSVLLCRVIVVYLDLIISIVSRSVVGVSLDKSRRTASISSYGYLRRSPPSSFFSPSPSPSSPPSSYFQLPGPSASGGKQAASPAGSPNYLRRHHRHRRGSIGNHAGGAVTPVGETGLGLIPSVGPERDFEGIGGWRSGGDDDEIWTGINSRLELPDKQHARAGTAGDNGVLMMKSRARSREKRRRLSASPNSSRIRAPSGSRFGYATGQASASAGAAGNTGTTAANRGTKRAPSGM</sequence>
<dbReference type="EMBL" id="LGSR01000008">
    <property type="protein sequence ID" value="KOS21385.1"/>
    <property type="molecule type" value="Genomic_DNA"/>
</dbReference>
<reference evidence="3 4" key="1">
    <citation type="submission" date="2015-07" db="EMBL/GenBank/DDBJ databases">
        <title>The genome of the fungus Escovopsis weberi, a specialized disease agent of ant agriculture.</title>
        <authorList>
            <person name="de Man T.J."/>
            <person name="Stajich J.E."/>
            <person name="Kubicek C.P."/>
            <person name="Chenthamara K."/>
            <person name="Atanasova L."/>
            <person name="Druzhinina I.S."/>
            <person name="Birnbaum S."/>
            <person name="Barribeau S.M."/>
            <person name="Teiling C."/>
            <person name="Suen G."/>
            <person name="Currie C."/>
            <person name="Gerardo N.M."/>
        </authorList>
    </citation>
    <scope>NUCLEOTIDE SEQUENCE [LARGE SCALE GENOMIC DNA]</scope>
</reference>
<feature type="compositionally biased region" description="Low complexity" evidence="1">
    <location>
        <begin position="239"/>
        <end position="260"/>
    </location>
</feature>
<keyword evidence="4" id="KW-1185">Reference proteome</keyword>
<accession>A0A0M9VVV8</accession>
<feature type="transmembrane region" description="Helical" evidence="2">
    <location>
        <begin position="7"/>
        <end position="28"/>
    </location>
</feature>
<dbReference type="AlphaFoldDB" id="A0A0M9VVV8"/>